<protein>
    <recommendedName>
        <fullName evidence="4">PepSY domain-containing protein</fullName>
    </recommendedName>
</protein>
<keyword evidence="3" id="KW-1185">Reference proteome</keyword>
<dbReference type="Proteomes" id="UP000077143">
    <property type="component" value="Chromosome"/>
</dbReference>
<gene>
    <name evidence="2" type="ORF">A7U43_04360</name>
</gene>
<dbReference type="KEGG" id="madi:A7U43_04360"/>
<dbReference type="STRING" id="1682113.A7U43_04360"/>
<name>A0A172UHN3_9MYCO</name>
<dbReference type="AlphaFoldDB" id="A0A172UHN3"/>
<evidence type="ECO:0000313" key="2">
    <source>
        <dbReference type="EMBL" id="ANE78667.1"/>
    </source>
</evidence>
<accession>A0A172UHN3</accession>
<proteinExistence type="predicted"/>
<keyword evidence="1" id="KW-0732">Signal</keyword>
<feature type="chain" id="PRO_5008002081" description="PepSY domain-containing protein" evidence="1">
    <location>
        <begin position="28"/>
        <end position="101"/>
    </location>
</feature>
<dbReference type="EMBL" id="CP015596">
    <property type="protein sequence ID" value="ANE78667.1"/>
    <property type="molecule type" value="Genomic_DNA"/>
</dbReference>
<organism evidence="2 3">
    <name type="scientific">Mycobacterium adipatum</name>
    <dbReference type="NCBI Taxonomy" id="1682113"/>
    <lineage>
        <taxon>Bacteria</taxon>
        <taxon>Bacillati</taxon>
        <taxon>Actinomycetota</taxon>
        <taxon>Actinomycetes</taxon>
        <taxon>Mycobacteriales</taxon>
        <taxon>Mycobacteriaceae</taxon>
        <taxon>Mycobacterium</taxon>
    </lineage>
</organism>
<evidence type="ECO:0000313" key="3">
    <source>
        <dbReference type="Proteomes" id="UP000077143"/>
    </source>
</evidence>
<sequence length="101" mass="10637">MNKHAIAVAVTAGLAAGLIGSGAPAAAAPDVTGNAQQTIDDLRAQGYRVIVSRLSSKPLAEANVVGVRHGQDFSQNWIVDDEDRDYVYNALAVQTIYVDVN</sequence>
<reference evidence="2 3" key="1">
    <citation type="submission" date="2016-05" db="EMBL/GenBank/DDBJ databases">
        <title>Complete genome sequence of a phthalic acid esters degrading Mycobacterium sp. YC-RL4.</title>
        <authorList>
            <person name="Ren L."/>
            <person name="Fan S."/>
            <person name="Ruth N."/>
            <person name="Jia Y."/>
            <person name="Wang J."/>
            <person name="Qiao C."/>
        </authorList>
    </citation>
    <scope>NUCLEOTIDE SEQUENCE [LARGE SCALE GENOMIC DNA]</scope>
    <source>
        <strain evidence="2 3">YC-RL4</strain>
    </source>
</reference>
<dbReference type="OrthoDB" id="4748352at2"/>
<evidence type="ECO:0000256" key="1">
    <source>
        <dbReference type="SAM" id="SignalP"/>
    </source>
</evidence>
<evidence type="ECO:0008006" key="4">
    <source>
        <dbReference type="Google" id="ProtNLM"/>
    </source>
</evidence>
<feature type="signal peptide" evidence="1">
    <location>
        <begin position="1"/>
        <end position="27"/>
    </location>
</feature>
<dbReference type="RefSeq" id="WP_067991549.1">
    <property type="nucleotide sequence ID" value="NZ_CP015596.1"/>
</dbReference>